<keyword evidence="4" id="KW-1185">Reference proteome</keyword>
<reference evidence="3 4" key="1">
    <citation type="submission" date="2015-01" db="EMBL/GenBank/DDBJ databases">
        <authorList>
            <person name="MANFREDI Pablo"/>
        </authorList>
    </citation>
    <scope>NUCLEOTIDE SEQUENCE [LARGE SCALE GENOMIC DNA]</scope>
    <source>
        <strain evidence="1 4">CcD38</strain>
        <strain evidence="2 3">CcD93</strain>
    </source>
</reference>
<gene>
    <name evidence="1" type="ORF">CCAND38_610024</name>
    <name evidence="2" type="ORF">CCAND93_510026</name>
</gene>
<evidence type="ECO:0000313" key="4">
    <source>
        <dbReference type="Proteomes" id="UP000045051"/>
    </source>
</evidence>
<dbReference type="STRING" id="1848903.CCAND38_610024"/>
<dbReference type="EMBL" id="CDOL01000241">
    <property type="protein sequence ID" value="CEN53685.1"/>
    <property type="molecule type" value="Genomic_DNA"/>
</dbReference>
<accession>A0A0B7IF59</accession>
<name>A0A0B7IF59_9FLAO</name>
<organism evidence="1 4">
    <name type="scientific">Capnocytophaga canis</name>
    <dbReference type="NCBI Taxonomy" id="1848903"/>
    <lineage>
        <taxon>Bacteria</taxon>
        <taxon>Pseudomonadati</taxon>
        <taxon>Bacteroidota</taxon>
        <taxon>Flavobacteriia</taxon>
        <taxon>Flavobacteriales</taxon>
        <taxon>Flavobacteriaceae</taxon>
        <taxon>Capnocytophaga</taxon>
    </lineage>
</organism>
<proteinExistence type="predicted"/>
<dbReference type="Proteomes" id="UP000038200">
    <property type="component" value="Unassembled WGS sequence"/>
</dbReference>
<evidence type="ECO:0000313" key="3">
    <source>
        <dbReference type="Proteomes" id="UP000038200"/>
    </source>
</evidence>
<dbReference type="Proteomes" id="UP000045051">
    <property type="component" value="Unassembled WGS sequence"/>
</dbReference>
<dbReference type="AlphaFoldDB" id="A0A0B7IF59"/>
<protein>
    <submittedName>
        <fullName evidence="1">Uncharacterized protein</fullName>
    </submittedName>
</protein>
<evidence type="ECO:0000313" key="1">
    <source>
        <dbReference type="EMBL" id="CEN48637.1"/>
    </source>
</evidence>
<evidence type="ECO:0000313" key="2">
    <source>
        <dbReference type="EMBL" id="CEN53685.1"/>
    </source>
</evidence>
<dbReference type="EMBL" id="CDOI01000175">
    <property type="protein sequence ID" value="CEN48637.1"/>
    <property type="molecule type" value="Genomic_DNA"/>
</dbReference>
<sequence length="50" mass="6215">MERYFTPVFVNLNSFIIRWEMKKIEIQGYKINSKPISINAIYQRFNRCKW</sequence>